<name>X1B6U6_9ZZZZ</name>
<dbReference type="AlphaFoldDB" id="X1B6U6"/>
<accession>X1B6U6</accession>
<gene>
    <name evidence="1" type="ORF">S01H4_50251</name>
</gene>
<dbReference type="EMBL" id="BART01028516">
    <property type="protein sequence ID" value="GAG90830.1"/>
    <property type="molecule type" value="Genomic_DNA"/>
</dbReference>
<evidence type="ECO:0000313" key="1">
    <source>
        <dbReference type="EMBL" id="GAG90830.1"/>
    </source>
</evidence>
<sequence length="117" mass="13313">MHCDSVKLIKVESRKYKVEVEEDSNAVLEERCEVCGKPMHFIKVDKILTLRNDETDEILSTEGSFANRIKKLLNERQAIETRGCIIEGCPKARAYTRAMEGDLNTGAQEVELFHIGE</sequence>
<proteinExistence type="predicted"/>
<protein>
    <submittedName>
        <fullName evidence="1">Uncharacterized protein</fullName>
    </submittedName>
</protein>
<reference evidence="1" key="1">
    <citation type="journal article" date="2014" name="Front. Microbiol.">
        <title>High frequency of phylogenetically diverse reductive dehalogenase-homologous genes in deep subseafloor sedimentary metagenomes.</title>
        <authorList>
            <person name="Kawai M."/>
            <person name="Futagami T."/>
            <person name="Toyoda A."/>
            <person name="Takaki Y."/>
            <person name="Nishi S."/>
            <person name="Hori S."/>
            <person name="Arai W."/>
            <person name="Tsubouchi T."/>
            <person name="Morono Y."/>
            <person name="Uchiyama I."/>
            <person name="Ito T."/>
            <person name="Fujiyama A."/>
            <person name="Inagaki F."/>
            <person name="Takami H."/>
        </authorList>
    </citation>
    <scope>NUCLEOTIDE SEQUENCE</scope>
    <source>
        <strain evidence="1">Expedition CK06-06</strain>
    </source>
</reference>
<organism evidence="1">
    <name type="scientific">marine sediment metagenome</name>
    <dbReference type="NCBI Taxonomy" id="412755"/>
    <lineage>
        <taxon>unclassified sequences</taxon>
        <taxon>metagenomes</taxon>
        <taxon>ecological metagenomes</taxon>
    </lineage>
</organism>
<comment type="caution">
    <text evidence="1">The sequence shown here is derived from an EMBL/GenBank/DDBJ whole genome shotgun (WGS) entry which is preliminary data.</text>
</comment>